<protein>
    <submittedName>
        <fullName evidence="2">Uncharacterized protein</fullName>
    </submittedName>
</protein>
<dbReference type="EMBL" id="CM018033">
    <property type="protein sequence ID" value="KAA8545387.1"/>
    <property type="molecule type" value="Genomic_DNA"/>
</dbReference>
<feature type="region of interest" description="Disordered" evidence="1">
    <location>
        <begin position="29"/>
        <end position="57"/>
    </location>
</feature>
<feature type="region of interest" description="Disordered" evidence="1">
    <location>
        <begin position="224"/>
        <end position="290"/>
    </location>
</feature>
<evidence type="ECO:0000256" key="1">
    <source>
        <dbReference type="SAM" id="MobiDB-lite"/>
    </source>
</evidence>
<feature type="compositionally biased region" description="Polar residues" evidence="1">
    <location>
        <begin position="248"/>
        <end position="282"/>
    </location>
</feature>
<evidence type="ECO:0000313" key="3">
    <source>
        <dbReference type="Proteomes" id="UP000325577"/>
    </source>
</evidence>
<feature type="compositionally biased region" description="Basic and acidic residues" evidence="1">
    <location>
        <begin position="163"/>
        <end position="179"/>
    </location>
</feature>
<gene>
    <name evidence="2" type="ORF">F0562_020171</name>
</gene>
<keyword evidence="3" id="KW-1185">Reference proteome</keyword>
<feature type="region of interest" description="Disordered" evidence="1">
    <location>
        <begin position="115"/>
        <end position="196"/>
    </location>
</feature>
<name>A0A5J5BUE5_9ASTE</name>
<feature type="compositionally biased region" description="Basic and acidic residues" evidence="1">
    <location>
        <begin position="121"/>
        <end position="132"/>
    </location>
</feature>
<dbReference type="AlphaFoldDB" id="A0A5J5BUE5"/>
<dbReference type="OrthoDB" id="1750637at2759"/>
<dbReference type="Proteomes" id="UP000325577">
    <property type="component" value="Linkage Group LG10"/>
</dbReference>
<organism evidence="2 3">
    <name type="scientific">Nyssa sinensis</name>
    <dbReference type="NCBI Taxonomy" id="561372"/>
    <lineage>
        <taxon>Eukaryota</taxon>
        <taxon>Viridiplantae</taxon>
        <taxon>Streptophyta</taxon>
        <taxon>Embryophyta</taxon>
        <taxon>Tracheophyta</taxon>
        <taxon>Spermatophyta</taxon>
        <taxon>Magnoliopsida</taxon>
        <taxon>eudicotyledons</taxon>
        <taxon>Gunneridae</taxon>
        <taxon>Pentapetalae</taxon>
        <taxon>asterids</taxon>
        <taxon>Cornales</taxon>
        <taxon>Nyssaceae</taxon>
        <taxon>Nyssa</taxon>
    </lineage>
</organism>
<reference evidence="2 3" key="1">
    <citation type="submission" date="2019-09" db="EMBL/GenBank/DDBJ databases">
        <title>A chromosome-level genome assembly of the Chinese tupelo Nyssa sinensis.</title>
        <authorList>
            <person name="Yang X."/>
            <person name="Kang M."/>
            <person name="Yang Y."/>
            <person name="Xiong H."/>
            <person name="Wang M."/>
            <person name="Zhang Z."/>
            <person name="Wang Z."/>
            <person name="Wu H."/>
            <person name="Ma T."/>
            <person name="Liu J."/>
            <person name="Xi Z."/>
        </authorList>
    </citation>
    <scope>NUCLEOTIDE SEQUENCE [LARGE SCALE GENOMIC DNA]</scope>
    <source>
        <strain evidence="2">J267</strain>
        <tissue evidence="2">Leaf</tissue>
    </source>
</reference>
<sequence>MSEMRGGGGGFDRSNLHLKKELTQIRKAARVLRDPGTSSSWRSPLSSARSAALNAASSSTNHYYHQYKISNGEAIGGGDNAKKVFENKIFEHHSEYPLRVESNGNNGREKKVFLYNWRTKSSSEKSNQRRQGDDDDGIDGSSSVPEESVDDSLSDARNGGGDSKSDSYTADRRSSKQARDGLPSVALGLGLDDSVSLVDQSDDTEEYYNSEDLRRISAASPLLSRLKQNNWSHSSSKLLRNGRKEDSSYSYSTPALSTSSYNRYGNRNPSTIGSWDGTTASFNDGDDEDR</sequence>
<proteinExistence type="predicted"/>
<feature type="compositionally biased region" description="Polar residues" evidence="1">
    <location>
        <begin position="226"/>
        <end position="238"/>
    </location>
</feature>
<feature type="compositionally biased region" description="Low complexity" evidence="1">
    <location>
        <begin position="38"/>
        <end position="57"/>
    </location>
</feature>
<feature type="compositionally biased region" description="Low complexity" evidence="1">
    <location>
        <begin position="187"/>
        <end position="196"/>
    </location>
</feature>
<accession>A0A5J5BUE5</accession>
<evidence type="ECO:0000313" key="2">
    <source>
        <dbReference type="EMBL" id="KAA8545387.1"/>
    </source>
</evidence>